<keyword evidence="5" id="KW-0418">Kinase</keyword>
<evidence type="ECO:0000256" key="7">
    <source>
        <dbReference type="ARBA" id="ARBA00047899"/>
    </source>
</evidence>
<dbReference type="SUPFAM" id="SSF56112">
    <property type="entry name" value="Protein kinase-like (PK-like)"/>
    <property type="match status" value="1"/>
</dbReference>
<gene>
    <name evidence="11" type="ORF">PGLA1383_LOCUS25637</name>
</gene>
<dbReference type="InterPro" id="IPR008271">
    <property type="entry name" value="Ser/Thr_kinase_AS"/>
</dbReference>
<dbReference type="GO" id="GO:0005524">
    <property type="term" value="F:ATP binding"/>
    <property type="evidence" value="ECO:0007669"/>
    <property type="project" value="UniProtKB-KW"/>
</dbReference>
<name>A0A813F3I3_POLGL</name>
<dbReference type="AlphaFoldDB" id="A0A813F3I3"/>
<comment type="caution">
    <text evidence="11">The sequence shown here is derived from an EMBL/GenBank/DDBJ whole genome shotgun (WGS) entry which is preliminary data.</text>
</comment>
<evidence type="ECO:0000256" key="1">
    <source>
        <dbReference type="ARBA" id="ARBA00012513"/>
    </source>
</evidence>
<evidence type="ECO:0000259" key="10">
    <source>
        <dbReference type="PROSITE" id="PS50011"/>
    </source>
</evidence>
<evidence type="ECO:0000256" key="8">
    <source>
        <dbReference type="ARBA" id="ARBA00048679"/>
    </source>
</evidence>
<dbReference type="GO" id="GO:0004674">
    <property type="term" value="F:protein serine/threonine kinase activity"/>
    <property type="evidence" value="ECO:0007669"/>
    <property type="project" value="UniProtKB-KW"/>
</dbReference>
<dbReference type="PROSITE" id="PS50011">
    <property type="entry name" value="PROTEIN_KINASE_DOM"/>
    <property type="match status" value="1"/>
</dbReference>
<dbReference type="Gene3D" id="1.10.510.10">
    <property type="entry name" value="Transferase(Phosphotransferase) domain 1"/>
    <property type="match status" value="1"/>
</dbReference>
<keyword evidence="4" id="KW-0547">Nucleotide-binding</keyword>
<evidence type="ECO:0000256" key="2">
    <source>
        <dbReference type="ARBA" id="ARBA00022527"/>
    </source>
</evidence>
<dbReference type="Proteomes" id="UP000654075">
    <property type="component" value="Unassembled WGS sequence"/>
</dbReference>
<evidence type="ECO:0000313" key="12">
    <source>
        <dbReference type="Proteomes" id="UP000654075"/>
    </source>
</evidence>
<dbReference type="OrthoDB" id="248923at2759"/>
<organism evidence="11 12">
    <name type="scientific">Polarella glacialis</name>
    <name type="common">Dinoflagellate</name>
    <dbReference type="NCBI Taxonomy" id="89957"/>
    <lineage>
        <taxon>Eukaryota</taxon>
        <taxon>Sar</taxon>
        <taxon>Alveolata</taxon>
        <taxon>Dinophyceae</taxon>
        <taxon>Suessiales</taxon>
        <taxon>Suessiaceae</taxon>
        <taxon>Polarella</taxon>
    </lineage>
</organism>
<dbReference type="InterPro" id="IPR051131">
    <property type="entry name" value="NEK_Ser/Thr_kinase_NIMA"/>
</dbReference>
<feature type="domain" description="Protein kinase" evidence="10">
    <location>
        <begin position="1"/>
        <end position="183"/>
    </location>
</feature>
<feature type="region of interest" description="Disordered" evidence="9">
    <location>
        <begin position="284"/>
        <end position="305"/>
    </location>
</feature>
<comment type="catalytic activity">
    <reaction evidence="8">
        <text>L-seryl-[protein] + ATP = O-phospho-L-seryl-[protein] + ADP + H(+)</text>
        <dbReference type="Rhea" id="RHEA:17989"/>
        <dbReference type="Rhea" id="RHEA-COMP:9863"/>
        <dbReference type="Rhea" id="RHEA-COMP:11604"/>
        <dbReference type="ChEBI" id="CHEBI:15378"/>
        <dbReference type="ChEBI" id="CHEBI:29999"/>
        <dbReference type="ChEBI" id="CHEBI:30616"/>
        <dbReference type="ChEBI" id="CHEBI:83421"/>
        <dbReference type="ChEBI" id="CHEBI:456216"/>
        <dbReference type="EC" id="2.7.11.1"/>
    </reaction>
</comment>
<dbReference type="InterPro" id="IPR011009">
    <property type="entry name" value="Kinase-like_dom_sf"/>
</dbReference>
<dbReference type="Pfam" id="PF00069">
    <property type="entry name" value="Pkinase"/>
    <property type="match status" value="1"/>
</dbReference>
<evidence type="ECO:0000256" key="4">
    <source>
        <dbReference type="ARBA" id="ARBA00022741"/>
    </source>
</evidence>
<accession>A0A813F3I3</accession>
<dbReference type="PROSITE" id="PS00108">
    <property type="entry name" value="PROTEIN_KINASE_ST"/>
    <property type="match status" value="1"/>
</dbReference>
<keyword evidence="6" id="KW-0067">ATP-binding</keyword>
<dbReference type="PANTHER" id="PTHR44899">
    <property type="entry name" value="CAMK FAMILY PROTEIN KINASE"/>
    <property type="match status" value="1"/>
</dbReference>
<evidence type="ECO:0000256" key="5">
    <source>
        <dbReference type="ARBA" id="ARBA00022777"/>
    </source>
</evidence>
<keyword evidence="12" id="KW-1185">Reference proteome</keyword>
<comment type="catalytic activity">
    <reaction evidence="7">
        <text>L-threonyl-[protein] + ATP = O-phospho-L-threonyl-[protein] + ADP + H(+)</text>
        <dbReference type="Rhea" id="RHEA:46608"/>
        <dbReference type="Rhea" id="RHEA-COMP:11060"/>
        <dbReference type="Rhea" id="RHEA-COMP:11605"/>
        <dbReference type="ChEBI" id="CHEBI:15378"/>
        <dbReference type="ChEBI" id="CHEBI:30013"/>
        <dbReference type="ChEBI" id="CHEBI:30616"/>
        <dbReference type="ChEBI" id="CHEBI:61977"/>
        <dbReference type="ChEBI" id="CHEBI:456216"/>
        <dbReference type="EC" id="2.7.11.1"/>
    </reaction>
</comment>
<dbReference type="SMART" id="SM00220">
    <property type="entry name" value="S_TKc"/>
    <property type="match status" value="1"/>
</dbReference>
<sequence length="305" mass="32692">MEFADAGDLSGAISRLRTSGRKYHEREAMAVFAQLALALEFVHSKRILHRDLKSQNVFLTSAGVVKLGDFGIARVLQDCERCVETRIGTPHNMPPEMIEGRPYDFKADIWGLGVLLYEVLALTVPFSAASVAGLVVRICTTEPKPIPAMYSSELRALVSHMLSKQAADRPSASEIASLAHVRRGLAAMRPCTPAVASAGAPAPPPPPPATSFHAGPWVLRCFAQEGEARTPNPSASCTLLSPPWGVVEPGHAEYGADALRILRSALGECSPMSALLSELEQGWQPTPKGELSGVQMMTSRPSFGQ</sequence>
<keyword evidence="3" id="KW-0808">Transferase</keyword>
<protein>
    <recommendedName>
        <fullName evidence="1">non-specific serine/threonine protein kinase</fullName>
        <ecNumber evidence="1">2.7.11.1</ecNumber>
    </recommendedName>
</protein>
<evidence type="ECO:0000256" key="6">
    <source>
        <dbReference type="ARBA" id="ARBA00022840"/>
    </source>
</evidence>
<feature type="compositionally biased region" description="Polar residues" evidence="9">
    <location>
        <begin position="295"/>
        <end position="305"/>
    </location>
</feature>
<evidence type="ECO:0000256" key="9">
    <source>
        <dbReference type="SAM" id="MobiDB-lite"/>
    </source>
</evidence>
<reference evidence="11" key="1">
    <citation type="submission" date="2021-02" db="EMBL/GenBank/DDBJ databases">
        <authorList>
            <person name="Dougan E. K."/>
            <person name="Rhodes N."/>
            <person name="Thang M."/>
            <person name="Chan C."/>
        </authorList>
    </citation>
    <scope>NUCLEOTIDE SEQUENCE</scope>
</reference>
<evidence type="ECO:0000256" key="3">
    <source>
        <dbReference type="ARBA" id="ARBA00022679"/>
    </source>
</evidence>
<keyword evidence="2" id="KW-0723">Serine/threonine-protein kinase</keyword>
<dbReference type="PANTHER" id="PTHR44899:SF3">
    <property type="entry name" value="SERINE_THREONINE-PROTEIN KINASE NEK1"/>
    <property type="match status" value="1"/>
</dbReference>
<dbReference type="EMBL" id="CAJNNV010022040">
    <property type="protein sequence ID" value="CAE8607729.1"/>
    <property type="molecule type" value="Genomic_DNA"/>
</dbReference>
<dbReference type="InterPro" id="IPR000719">
    <property type="entry name" value="Prot_kinase_dom"/>
</dbReference>
<proteinExistence type="predicted"/>
<dbReference type="EC" id="2.7.11.1" evidence="1"/>
<evidence type="ECO:0000313" key="11">
    <source>
        <dbReference type="EMBL" id="CAE8607729.1"/>
    </source>
</evidence>